<dbReference type="InterPro" id="IPR005084">
    <property type="entry name" value="CBM6"/>
</dbReference>
<dbReference type="Pfam" id="PF03422">
    <property type="entry name" value="CBM_6"/>
    <property type="match status" value="1"/>
</dbReference>
<evidence type="ECO:0000256" key="1">
    <source>
        <dbReference type="ARBA" id="ARBA00022729"/>
    </source>
</evidence>
<dbReference type="Proteomes" id="UP001597344">
    <property type="component" value="Unassembled WGS sequence"/>
</dbReference>
<proteinExistence type="predicted"/>
<dbReference type="PROSITE" id="PS51175">
    <property type="entry name" value="CBM6"/>
    <property type="match status" value="1"/>
</dbReference>
<dbReference type="InterPro" id="IPR037176">
    <property type="entry name" value="Osmotin/thaumatin-like_sf"/>
</dbReference>
<dbReference type="InterPro" id="IPR026444">
    <property type="entry name" value="Secre_tail"/>
</dbReference>
<reference evidence="6" key="1">
    <citation type="journal article" date="2019" name="Int. J. Syst. Evol. Microbiol.">
        <title>The Global Catalogue of Microorganisms (GCM) 10K type strain sequencing project: providing services to taxonomists for standard genome sequencing and annotation.</title>
        <authorList>
            <consortium name="The Broad Institute Genomics Platform"/>
            <consortium name="The Broad Institute Genome Sequencing Center for Infectious Disease"/>
            <person name="Wu L."/>
            <person name="Ma J."/>
        </authorList>
    </citation>
    <scope>NUCLEOTIDE SEQUENCE [LARGE SCALE GENOMIC DNA]</scope>
    <source>
        <strain evidence="6">DT92</strain>
    </source>
</reference>
<dbReference type="SUPFAM" id="SSF49785">
    <property type="entry name" value="Galactose-binding domain-like"/>
    <property type="match status" value="1"/>
</dbReference>
<dbReference type="RefSeq" id="WP_378320348.1">
    <property type="nucleotide sequence ID" value="NZ_JBHUHY010000011.1"/>
</dbReference>
<evidence type="ECO:0000313" key="6">
    <source>
        <dbReference type="Proteomes" id="UP001597344"/>
    </source>
</evidence>
<keyword evidence="6" id="KW-1185">Reference proteome</keyword>
<feature type="domain" description="CBM6" evidence="3">
    <location>
        <begin position="417"/>
        <end position="537"/>
    </location>
</feature>
<dbReference type="InterPro" id="IPR037398">
    <property type="entry name" value="Glyco_hydro_64_fam"/>
</dbReference>
<dbReference type="InterPro" id="IPR006584">
    <property type="entry name" value="Cellulose-bd_IV"/>
</dbReference>
<dbReference type="PROSITE" id="PS52006">
    <property type="entry name" value="GH64"/>
    <property type="match status" value="1"/>
</dbReference>
<evidence type="ECO:0000259" key="3">
    <source>
        <dbReference type="PROSITE" id="PS51175"/>
    </source>
</evidence>
<dbReference type="CDD" id="cd09214">
    <property type="entry name" value="GH64-like"/>
    <property type="match status" value="1"/>
</dbReference>
<name>A0ABW5AWH7_9FLAO</name>
<dbReference type="PANTHER" id="PTHR38165">
    <property type="match status" value="1"/>
</dbReference>
<accession>A0ABW5AWH7</accession>
<dbReference type="Pfam" id="PF16483">
    <property type="entry name" value="Glyco_hydro_64"/>
    <property type="match status" value="1"/>
</dbReference>
<feature type="chain" id="PRO_5046440654" evidence="2">
    <location>
        <begin position="31"/>
        <end position="633"/>
    </location>
</feature>
<feature type="signal peptide" evidence="2">
    <location>
        <begin position="1"/>
        <end position="30"/>
    </location>
</feature>
<comment type="caution">
    <text evidence="5">The sequence shown here is derived from an EMBL/GenBank/DDBJ whole genome shotgun (WGS) entry which is preliminary data.</text>
</comment>
<evidence type="ECO:0000259" key="4">
    <source>
        <dbReference type="PROSITE" id="PS52006"/>
    </source>
</evidence>
<dbReference type="PANTHER" id="PTHR38165:SF1">
    <property type="entry name" value="GLUCANASE B"/>
    <property type="match status" value="1"/>
</dbReference>
<dbReference type="NCBIfam" id="TIGR04183">
    <property type="entry name" value="Por_Secre_tail"/>
    <property type="match status" value="1"/>
</dbReference>
<dbReference type="InterPro" id="IPR008979">
    <property type="entry name" value="Galactose-bd-like_sf"/>
</dbReference>
<dbReference type="InterPro" id="IPR042517">
    <property type="entry name" value="Glyco_hydro_64_N_2"/>
</dbReference>
<protein>
    <submittedName>
        <fullName evidence="5">Beta-1,3-glucanase family protein</fullName>
    </submittedName>
</protein>
<evidence type="ECO:0000313" key="5">
    <source>
        <dbReference type="EMBL" id="MFD2187353.1"/>
    </source>
</evidence>
<keyword evidence="1 2" id="KW-0732">Signal</keyword>
<dbReference type="Pfam" id="PF18962">
    <property type="entry name" value="Por_Secre_tail"/>
    <property type="match status" value="1"/>
</dbReference>
<feature type="domain" description="GH64" evidence="4">
    <location>
        <begin position="30"/>
        <end position="407"/>
    </location>
</feature>
<dbReference type="Gene3D" id="3.30.920.50">
    <property type="entry name" value="Beta-1,3-glucanase, C-terminal domain"/>
    <property type="match status" value="1"/>
</dbReference>
<dbReference type="CDD" id="cd04080">
    <property type="entry name" value="CBM6_cellulase-like"/>
    <property type="match status" value="1"/>
</dbReference>
<sequence>MSKRINFNNRCLSKLFLAIMLCFSAFTIMAQRLPYTIENNSEFQDNEVFVAVVGEELPGGKFIWVDPANGQINRMSRSDNTIQGPIIGGNQGPGLNGKYANCFRRLTEIPNKTINIPQIAGCRILISFKSQMYLYFFGYDGAPSGYAGANLANPTDPNQGITFEVIELTFNEFGIFNNTSRVDAFQYPIGLEVEGQGFFKKVGELKTRNEIFDRWEQQAPVPFKRLLDREKGIISFPMKDESFPKDYLDSYINAIWNKYKTQEIYFNSGDAGRWRGSVQPNGHFVLRRESDGQTATIFGKPSTLEAMEGSGVMARGDRWDLVIQAQFVAAITRHAIDLNSPSGEFQDFGDTSRYYQVEPYNWYAKFLHQTDISFEGQTYAFAYDDVFDQSATIATPNPIRAKITLGPINGNAESFNKRIEAEDYQAMSGVQTEPCSEGGLNVGYIDAGDWMSYGTIDFPFTGTYRLEYRVASAVGGGKLSSDLNAGATVLGELDIPDTGGWQNWITVSQKVNITSGAYPFGLFAQSGGWNVNWINIQYLGSSRISEDNSNKKEPNIQNLKIYPNPVSTDLYIAGADTNTKVTIVNLSGQVIEVQKEINGSQVVLDISGIPAGIYFLKISQKGKTAKAFQFIKK</sequence>
<dbReference type="Gene3D" id="2.60.120.260">
    <property type="entry name" value="Galactose-binding domain-like"/>
    <property type="match status" value="1"/>
</dbReference>
<dbReference type="InterPro" id="IPR032477">
    <property type="entry name" value="Glyco_hydro_64"/>
</dbReference>
<dbReference type="SMART" id="SM00606">
    <property type="entry name" value="CBD_IV"/>
    <property type="match status" value="1"/>
</dbReference>
<dbReference type="Gene3D" id="2.60.110.10">
    <property type="entry name" value="Thaumatin"/>
    <property type="match status" value="1"/>
</dbReference>
<evidence type="ECO:0000256" key="2">
    <source>
        <dbReference type="SAM" id="SignalP"/>
    </source>
</evidence>
<dbReference type="EMBL" id="JBHUHY010000011">
    <property type="protein sequence ID" value="MFD2187353.1"/>
    <property type="molecule type" value="Genomic_DNA"/>
</dbReference>
<organism evidence="5 6">
    <name type="scientific">Aquimarina celericrescens</name>
    <dbReference type="NCBI Taxonomy" id="1964542"/>
    <lineage>
        <taxon>Bacteria</taxon>
        <taxon>Pseudomonadati</taxon>
        <taxon>Bacteroidota</taxon>
        <taxon>Flavobacteriia</taxon>
        <taxon>Flavobacteriales</taxon>
        <taxon>Flavobacteriaceae</taxon>
        <taxon>Aquimarina</taxon>
    </lineage>
</organism>
<gene>
    <name evidence="5" type="ORF">ACFSJT_11190</name>
</gene>